<evidence type="ECO:0000256" key="6">
    <source>
        <dbReference type="ARBA" id="ARBA00023015"/>
    </source>
</evidence>
<comment type="cofactor">
    <cofactor evidence="11">
        <name>Zn(2+)</name>
        <dbReference type="ChEBI" id="CHEBI:29105"/>
    </cofactor>
    <text evidence="11">Binds 1 zinc ion per subunit.</text>
</comment>
<evidence type="ECO:0000256" key="4">
    <source>
        <dbReference type="ARBA" id="ARBA00022723"/>
    </source>
</evidence>
<dbReference type="SUPFAM" id="SSF49417">
    <property type="entry name" value="p53-like transcription factors"/>
    <property type="match status" value="1"/>
</dbReference>
<feature type="binding site" evidence="11">
    <location>
        <position position="218"/>
    </location>
    <ligand>
        <name>Zn(2+)</name>
        <dbReference type="ChEBI" id="CHEBI:29105"/>
    </ligand>
</feature>
<evidence type="ECO:0000256" key="1">
    <source>
        <dbReference type="ARBA" id="ARBA00004123"/>
    </source>
</evidence>
<dbReference type="GO" id="GO:0006915">
    <property type="term" value="P:apoptotic process"/>
    <property type="evidence" value="ECO:0007669"/>
    <property type="project" value="UniProtKB-KW"/>
</dbReference>
<comment type="caution">
    <text evidence="14">The sequence shown here is derived from an EMBL/GenBank/DDBJ whole genome shotgun (WGS) entry which is preliminary data.</text>
</comment>
<keyword evidence="15" id="KW-1185">Reference proteome</keyword>
<dbReference type="AlphaFoldDB" id="A0A8J2EGL0"/>
<dbReference type="InterPro" id="IPR008967">
    <property type="entry name" value="p53-like_TF_DNA-bd_sf"/>
</dbReference>
<evidence type="ECO:0000313" key="14">
    <source>
        <dbReference type="EMBL" id="CAG5075027.1"/>
    </source>
</evidence>
<evidence type="ECO:0000256" key="3">
    <source>
        <dbReference type="ARBA" id="ARBA00022703"/>
    </source>
</evidence>
<evidence type="ECO:0000256" key="9">
    <source>
        <dbReference type="ARBA" id="ARBA00023163"/>
    </source>
</evidence>
<dbReference type="PANTHER" id="PTHR11447:SF16">
    <property type="entry name" value="P53 PROTEIN LONG FORM VARIANT 1"/>
    <property type="match status" value="1"/>
</dbReference>
<dbReference type="OrthoDB" id="5915660at2759"/>
<dbReference type="PANTHER" id="PTHR11447">
    <property type="entry name" value="CELLULAR TUMOR ANTIGEN P53"/>
    <property type="match status" value="1"/>
</dbReference>
<gene>
    <name evidence="14" type="ORF">HICCMSTLAB_LOCUS1219</name>
</gene>
<dbReference type="InterPro" id="IPR002117">
    <property type="entry name" value="p53_tumour_suppressor"/>
</dbReference>
<evidence type="ECO:0000256" key="12">
    <source>
        <dbReference type="PIRSR" id="PIRSR602117-2"/>
    </source>
</evidence>
<comment type="similarity">
    <text evidence="2">Belongs to the p53 family.</text>
</comment>
<accession>A0A8J2EGL0</accession>
<comment type="subcellular location">
    <subcellularLocation>
        <location evidence="1">Nucleus</location>
    </subcellularLocation>
</comment>
<dbReference type="PRINTS" id="PR00386">
    <property type="entry name" value="P53SUPPRESSR"/>
</dbReference>
<dbReference type="InterPro" id="IPR011615">
    <property type="entry name" value="p53_DNA-bd"/>
</dbReference>
<dbReference type="Proteomes" id="UP000786811">
    <property type="component" value="Unassembled WGS sequence"/>
</dbReference>
<feature type="site" description="Interaction with DNA" evidence="12">
    <location>
        <position position="98"/>
    </location>
</feature>
<dbReference type="EMBL" id="CAJNRD030001116">
    <property type="protein sequence ID" value="CAG5075027.1"/>
    <property type="molecule type" value="Genomic_DNA"/>
</dbReference>
<keyword evidence="7" id="KW-0238">DNA-binding</keyword>
<evidence type="ECO:0000259" key="13">
    <source>
        <dbReference type="Pfam" id="PF00870"/>
    </source>
</evidence>
<keyword evidence="10" id="KW-0539">Nucleus</keyword>
<keyword evidence="9" id="KW-0804">Transcription</keyword>
<keyword evidence="5 11" id="KW-0862">Zinc</keyword>
<dbReference type="Pfam" id="PF00870">
    <property type="entry name" value="P53"/>
    <property type="match status" value="1"/>
</dbReference>
<keyword evidence="3" id="KW-0053">Apoptosis</keyword>
<reference evidence="14" key="1">
    <citation type="submission" date="2021-04" db="EMBL/GenBank/DDBJ databases">
        <authorList>
            <person name="Chebbi M.A.C M."/>
        </authorList>
    </citation>
    <scope>NUCLEOTIDE SEQUENCE</scope>
</reference>
<name>A0A8J2EGL0_COTCN</name>
<evidence type="ECO:0000256" key="2">
    <source>
        <dbReference type="ARBA" id="ARBA00006167"/>
    </source>
</evidence>
<evidence type="ECO:0000256" key="11">
    <source>
        <dbReference type="PIRSR" id="PIRSR602117-1"/>
    </source>
</evidence>
<dbReference type="GO" id="GO:0000978">
    <property type="term" value="F:RNA polymerase II cis-regulatory region sequence-specific DNA binding"/>
    <property type="evidence" value="ECO:0007669"/>
    <property type="project" value="TreeGrafter"/>
</dbReference>
<sequence length="386" mass="43533">MCTAMSYTASQESDLFDATVFEEIGSHVDLSNLPILENEEQEVMEKKYQLNPTQEMNNSGAGLAIDPLQFGPLSSAPIIEEFPGKYNFEILIPQGRGKSSVYSQLLRKIYIDMEQRQPMRFQWSPPVDNLYLRTTLVYAEDRYRGDPVLRCHNHIGTDSPANRNMSTIILKQVVRCIHPRSCYEDINGHNSVTIPLGTPQPGCNYVPLDFMFYCKNSCSTGMNRRATQLVFTLETETREIVGRRTVEVRVCSCPKRDKEKEEETFASRGKKRKMKRIPSHNINNININTNASPNINTNNINSINGLQSLPSFGSLVPQPPPGKKLALARDQCVSLNLRLPSREIAKAVLESAYNILAGRAALTGDHAFFYPYMKEIQNTNNSFGND</sequence>
<dbReference type="InterPro" id="IPR012346">
    <property type="entry name" value="p53/RUNT-type_TF_DNA-bd_sf"/>
</dbReference>
<evidence type="ECO:0000313" key="15">
    <source>
        <dbReference type="Proteomes" id="UP000786811"/>
    </source>
</evidence>
<dbReference type="GO" id="GO:0000981">
    <property type="term" value="F:DNA-binding transcription factor activity, RNA polymerase II-specific"/>
    <property type="evidence" value="ECO:0007669"/>
    <property type="project" value="TreeGrafter"/>
</dbReference>
<dbReference type="CDD" id="cd08367">
    <property type="entry name" value="P53"/>
    <property type="match status" value="1"/>
</dbReference>
<feature type="domain" description="p53 DNA-binding" evidence="13">
    <location>
        <begin position="80"/>
        <end position="264"/>
    </location>
</feature>
<feature type="binding site" evidence="11">
    <location>
        <position position="154"/>
    </location>
    <ligand>
        <name>Zn(2+)</name>
        <dbReference type="ChEBI" id="CHEBI:29105"/>
    </ligand>
</feature>
<keyword evidence="8" id="KW-0010">Activator</keyword>
<dbReference type="GO" id="GO:0005634">
    <property type="term" value="C:nucleus"/>
    <property type="evidence" value="ECO:0007669"/>
    <property type="project" value="UniProtKB-SubCell"/>
</dbReference>
<evidence type="ECO:0000256" key="7">
    <source>
        <dbReference type="ARBA" id="ARBA00023125"/>
    </source>
</evidence>
<proteinExistence type="inferred from homology"/>
<dbReference type="GO" id="GO:0046872">
    <property type="term" value="F:metal ion binding"/>
    <property type="evidence" value="ECO:0007669"/>
    <property type="project" value="UniProtKB-KW"/>
</dbReference>
<evidence type="ECO:0000256" key="10">
    <source>
        <dbReference type="ARBA" id="ARBA00023242"/>
    </source>
</evidence>
<evidence type="ECO:0000256" key="8">
    <source>
        <dbReference type="ARBA" id="ARBA00023159"/>
    </source>
</evidence>
<feature type="binding site" evidence="11">
    <location>
        <position position="214"/>
    </location>
    <ligand>
        <name>Zn(2+)</name>
        <dbReference type="ChEBI" id="CHEBI:29105"/>
    </ligand>
</feature>
<keyword evidence="4 11" id="KW-0479">Metal-binding</keyword>
<feature type="binding site" evidence="11">
    <location>
        <position position="151"/>
    </location>
    <ligand>
        <name>Zn(2+)</name>
        <dbReference type="ChEBI" id="CHEBI:29105"/>
    </ligand>
</feature>
<organism evidence="14 15">
    <name type="scientific">Cotesia congregata</name>
    <name type="common">Parasitoid wasp</name>
    <name type="synonym">Apanteles congregatus</name>
    <dbReference type="NCBI Taxonomy" id="51543"/>
    <lineage>
        <taxon>Eukaryota</taxon>
        <taxon>Metazoa</taxon>
        <taxon>Ecdysozoa</taxon>
        <taxon>Arthropoda</taxon>
        <taxon>Hexapoda</taxon>
        <taxon>Insecta</taxon>
        <taxon>Pterygota</taxon>
        <taxon>Neoptera</taxon>
        <taxon>Endopterygota</taxon>
        <taxon>Hymenoptera</taxon>
        <taxon>Apocrita</taxon>
        <taxon>Ichneumonoidea</taxon>
        <taxon>Braconidae</taxon>
        <taxon>Microgastrinae</taxon>
        <taxon>Cotesia</taxon>
    </lineage>
</organism>
<dbReference type="Gene3D" id="2.60.40.720">
    <property type="match status" value="1"/>
</dbReference>
<keyword evidence="6" id="KW-0805">Transcription regulation</keyword>
<protein>
    <submittedName>
        <fullName evidence="14">Similar to tp53: Cellular tumor antigen p53 (Barbus barbus)</fullName>
    </submittedName>
</protein>
<evidence type="ECO:0000256" key="5">
    <source>
        <dbReference type="ARBA" id="ARBA00022833"/>
    </source>
</evidence>